<evidence type="ECO:0000256" key="12">
    <source>
        <dbReference type="ARBA" id="ARBA00023286"/>
    </source>
</evidence>
<evidence type="ECO:0000256" key="19">
    <source>
        <dbReference type="SAM" id="SignalP"/>
    </source>
</evidence>
<evidence type="ECO:0000256" key="9">
    <source>
        <dbReference type="ARBA" id="ARBA00023170"/>
    </source>
</evidence>
<evidence type="ECO:0000259" key="21">
    <source>
        <dbReference type="SMART" id="SM00918"/>
    </source>
</evidence>
<gene>
    <name evidence="22" type="ORF">LNINA_LOCUS14140</name>
</gene>
<organism evidence="22 23">
    <name type="scientific">Leptosia nina</name>
    <dbReference type="NCBI Taxonomy" id="320188"/>
    <lineage>
        <taxon>Eukaryota</taxon>
        <taxon>Metazoa</taxon>
        <taxon>Ecdysozoa</taxon>
        <taxon>Arthropoda</taxon>
        <taxon>Hexapoda</taxon>
        <taxon>Insecta</taxon>
        <taxon>Pterygota</taxon>
        <taxon>Neoptera</taxon>
        <taxon>Endopterygota</taxon>
        <taxon>Lepidoptera</taxon>
        <taxon>Glossata</taxon>
        <taxon>Ditrysia</taxon>
        <taxon>Papilionoidea</taxon>
        <taxon>Pieridae</taxon>
        <taxon>Pierinae</taxon>
        <taxon>Leptosia</taxon>
    </lineage>
</organism>
<dbReference type="FunFam" id="3.40.190.10:FF:000061">
    <property type="entry name" value="Glutamate receptor, ionotropic kainate"/>
    <property type="match status" value="1"/>
</dbReference>
<dbReference type="SMART" id="SM00079">
    <property type="entry name" value="PBPe"/>
    <property type="match status" value="1"/>
</dbReference>
<protein>
    <submittedName>
        <fullName evidence="22">Uncharacterized protein</fullName>
    </submittedName>
</protein>
<keyword evidence="2" id="KW-0813">Transport</keyword>
<keyword evidence="5 18" id="KW-1133">Transmembrane helix</keyword>
<feature type="domain" description="Ionotropic glutamate receptor L-glutamate and glycine-binding" evidence="21">
    <location>
        <begin position="472"/>
        <end position="537"/>
    </location>
</feature>
<dbReference type="SUPFAM" id="SSF53850">
    <property type="entry name" value="Periplasmic binding protein-like II"/>
    <property type="match status" value="1"/>
</dbReference>
<dbReference type="Pfam" id="PF00060">
    <property type="entry name" value="Lig_chan"/>
    <property type="match status" value="1"/>
</dbReference>
<dbReference type="InterPro" id="IPR028082">
    <property type="entry name" value="Peripla_BP_I"/>
</dbReference>
<feature type="chain" id="PRO_5043965231" evidence="19">
    <location>
        <begin position="16"/>
        <end position="952"/>
    </location>
</feature>
<evidence type="ECO:0000256" key="16">
    <source>
        <dbReference type="PIRSR" id="PIRSR601508-2"/>
    </source>
</evidence>
<evidence type="ECO:0000259" key="20">
    <source>
        <dbReference type="SMART" id="SM00079"/>
    </source>
</evidence>
<evidence type="ECO:0000256" key="18">
    <source>
        <dbReference type="SAM" id="Phobius"/>
    </source>
</evidence>
<evidence type="ECO:0000256" key="11">
    <source>
        <dbReference type="ARBA" id="ARBA00023257"/>
    </source>
</evidence>
<dbReference type="GO" id="GO:0038023">
    <property type="term" value="F:signaling receptor activity"/>
    <property type="evidence" value="ECO:0007669"/>
    <property type="project" value="InterPro"/>
</dbReference>
<evidence type="ECO:0000313" key="22">
    <source>
        <dbReference type="EMBL" id="CAK1555313.1"/>
    </source>
</evidence>
<dbReference type="SUPFAM" id="SSF53822">
    <property type="entry name" value="Periplasmic binding protein-like I"/>
    <property type="match status" value="1"/>
</dbReference>
<feature type="disulfide bond" evidence="17">
    <location>
        <begin position="781"/>
        <end position="839"/>
    </location>
</feature>
<keyword evidence="9" id="KW-0675">Receptor</keyword>
<evidence type="ECO:0000256" key="4">
    <source>
        <dbReference type="ARBA" id="ARBA00022692"/>
    </source>
</evidence>
<keyword evidence="3" id="KW-1003">Cell membrane</keyword>
<dbReference type="PRINTS" id="PR00177">
    <property type="entry name" value="NMDARECEPTOR"/>
</dbReference>
<comment type="caution">
    <text evidence="22">The sequence shown here is derived from an EMBL/GenBank/DDBJ whole genome shotgun (WGS) entry which is preliminary data.</text>
</comment>
<evidence type="ECO:0000256" key="14">
    <source>
        <dbReference type="ARBA" id="ARBA00034104"/>
    </source>
</evidence>
<evidence type="ECO:0000313" key="23">
    <source>
        <dbReference type="Proteomes" id="UP001497472"/>
    </source>
</evidence>
<dbReference type="Gene3D" id="3.40.190.10">
    <property type="entry name" value="Periplasmic binding protein-like II"/>
    <property type="match status" value="2"/>
</dbReference>
<feature type="site" description="Interaction with the cone snail toxin Con-ikot-ikot" evidence="16">
    <location>
        <position position="725"/>
    </location>
</feature>
<dbReference type="GO" id="GO:0045211">
    <property type="term" value="C:postsynaptic membrane"/>
    <property type="evidence" value="ECO:0007669"/>
    <property type="project" value="UniProtKB-SubCell"/>
</dbReference>
<feature type="binding site" evidence="15">
    <location>
        <position position="720"/>
    </location>
    <ligand>
        <name>L-glutamate</name>
        <dbReference type="ChEBI" id="CHEBI:29985"/>
    </ligand>
</feature>
<dbReference type="AlphaFoldDB" id="A0AAV1K0I4"/>
<dbReference type="SUPFAM" id="SSF81324">
    <property type="entry name" value="Voltage-gated potassium channels"/>
    <property type="match status" value="1"/>
</dbReference>
<dbReference type="InterPro" id="IPR019594">
    <property type="entry name" value="Glu/Gly-bd"/>
</dbReference>
<dbReference type="Pfam" id="PF10613">
    <property type="entry name" value="Lig_chan-Glu_bd"/>
    <property type="match status" value="1"/>
</dbReference>
<accession>A0AAV1K0I4</accession>
<evidence type="ECO:0000256" key="13">
    <source>
        <dbReference type="ARBA" id="ARBA00023303"/>
    </source>
</evidence>
<keyword evidence="10" id="KW-0325">Glycoprotein</keyword>
<comment type="subcellular location">
    <subcellularLocation>
        <location evidence="14">Postsynaptic cell membrane</location>
        <topology evidence="14">Multi-pass membrane protein</topology>
    </subcellularLocation>
</comment>
<evidence type="ECO:0000256" key="3">
    <source>
        <dbReference type="ARBA" id="ARBA00022475"/>
    </source>
</evidence>
<evidence type="ECO:0000256" key="8">
    <source>
        <dbReference type="ARBA" id="ARBA00023136"/>
    </source>
</evidence>
<keyword evidence="23" id="KW-1185">Reference proteome</keyword>
<proteinExistence type="inferred from homology"/>
<name>A0AAV1K0I4_9NEOP</name>
<dbReference type="Proteomes" id="UP001497472">
    <property type="component" value="Unassembled WGS sequence"/>
</dbReference>
<comment type="similarity">
    <text evidence="1">Belongs to the glutamate-gated ion channel (TC 1.A.10.1) family.</text>
</comment>
<evidence type="ECO:0000256" key="5">
    <source>
        <dbReference type="ARBA" id="ARBA00022989"/>
    </source>
</evidence>
<sequence>MWWWLLLCVIPKCAAQVMVIETQEVAYQIAGIFESQALTQRLAFNESMRHNHMSGSDASADSEDKMKDWRLDPVILQPSRADSYSVWRNLCSNKDMQPIAIFGPQTPIFDGAVRDQCAIANIPHIQATWQPMDPYFEDEIASIKNDETDEDEDDDDETPVYKNISINFYPSAEDISYAYARLLKYYRWENFAVLYEDDFGLLRIQKILAEYTDQVPVTVRRLDPNGDNFRIFKELKKFKEFRILLDCHVDRILKYLLEARGINMVNHYQHYILTSMDSSMIVKDLLPFNSNITWLSLSDFDALQDAQHFLATRVGKWTNEKVQLDSPPVTNIEIEALVMNDVANHVLKALQKVGEVEDITRPDEDLCKKDADPWPFGAMLQAEILKTQTMGVTGNIEFDEFGRRSNYTLYVNEIHVSTRQTVGTWKSTGGDIIEDRPNTDVNSQQQTSKHFIIISRKAKPYFFDKVKCPPDNDTCVEENADEKYEGFSVDLVKHIFDTLKKHNFNYTYSFLHDEDKSYGKYDPERKKWTGLIGDLLDKKADLAVCDLTITEERKSVVDFSVPFMTLGISILYTQERKISPGWFSFLNPYSFDMWIHTATAYCVVSIVLFVCSRISPADWENPQPCDKDPEELENIWNFKNCVWLTMGSIMTQGCDILPKAIGSRWVCAMWWFFAVIVCQTYIAQLSASMTSALESERINSVEDLAKQNKILYGAIREGSTIDFFRSSKDKMYRRMYENMMANPVVLLDSNDEGEKRVLNGKNKYAFFMESCTIEYKLKRDCNLKKVGGELDSKDYGIAMPANSPFRTHINRAILELKEFTILDQIKRKWWEEKYDAKQCDNAPDESDVEGDLEMENLIGAFIVLAGGLVLSLIITAAEFMNEVRNIVIREQVSHKEVFMKELKASLNFSQLQKPVLRNPSRAPSIASTDSTENKMKRAANIENFIEFEKEPM</sequence>
<keyword evidence="11" id="KW-0628">Postsynaptic cell membrane</keyword>
<feature type="domain" description="Ionotropic glutamate receptor C-terminal" evidence="20">
    <location>
        <begin position="465"/>
        <end position="832"/>
    </location>
</feature>
<evidence type="ECO:0000256" key="2">
    <source>
        <dbReference type="ARBA" id="ARBA00022448"/>
    </source>
</evidence>
<dbReference type="PANTHER" id="PTHR18966">
    <property type="entry name" value="IONOTROPIC GLUTAMATE RECEPTOR"/>
    <property type="match status" value="1"/>
</dbReference>
<dbReference type="InterPro" id="IPR001508">
    <property type="entry name" value="Iono_Glu_rcpt_met"/>
</dbReference>
<evidence type="ECO:0000256" key="15">
    <source>
        <dbReference type="PIRSR" id="PIRSR601508-1"/>
    </source>
</evidence>
<feature type="signal peptide" evidence="19">
    <location>
        <begin position="1"/>
        <end position="15"/>
    </location>
</feature>
<feature type="binding site" evidence="15">
    <location>
        <position position="548"/>
    </location>
    <ligand>
        <name>L-glutamate</name>
        <dbReference type="ChEBI" id="CHEBI:29985"/>
    </ligand>
</feature>
<dbReference type="FunFam" id="1.10.287.70:FF:000010">
    <property type="entry name" value="Putative glutamate receptor ionotropic kainate 1"/>
    <property type="match status" value="1"/>
</dbReference>
<reference evidence="22 23" key="1">
    <citation type="submission" date="2023-11" db="EMBL/GenBank/DDBJ databases">
        <authorList>
            <person name="Okamura Y."/>
        </authorList>
    </citation>
    <scope>NUCLEOTIDE SEQUENCE [LARGE SCALE GENOMIC DNA]</scope>
</reference>
<evidence type="ECO:0000256" key="1">
    <source>
        <dbReference type="ARBA" id="ARBA00008685"/>
    </source>
</evidence>
<keyword evidence="17" id="KW-1015">Disulfide bond</keyword>
<feature type="transmembrane region" description="Helical" evidence="18">
    <location>
        <begin position="857"/>
        <end position="879"/>
    </location>
</feature>
<keyword evidence="4 18" id="KW-0812">Transmembrane</keyword>
<keyword evidence="8 18" id="KW-0472">Membrane</keyword>
<evidence type="ECO:0000256" key="10">
    <source>
        <dbReference type="ARBA" id="ARBA00023180"/>
    </source>
</evidence>
<dbReference type="SMART" id="SM00918">
    <property type="entry name" value="Lig_chan-Glu_bd"/>
    <property type="match status" value="1"/>
</dbReference>
<evidence type="ECO:0000256" key="17">
    <source>
        <dbReference type="PIRSR" id="PIRSR601508-3"/>
    </source>
</evidence>
<keyword evidence="13" id="KW-0407">Ion channel</keyword>
<evidence type="ECO:0000256" key="6">
    <source>
        <dbReference type="ARBA" id="ARBA00023018"/>
    </source>
</evidence>
<feature type="binding site" evidence="15">
    <location>
        <position position="553"/>
    </location>
    <ligand>
        <name>L-glutamate</name>
        <dbReference type="ChEBI" id="CHEBI:29985"/>
    </ligand>
</feature>
<keyword evidence="12" id="KW-1071">Ligand-gated ion channel</keyword>
<feature type="binding site" evidence="15">
    <location>
        <position position="719"/>
    </location>
    <ligand>
        <name>L-glutamate</name>
        <dbReference type="ChEBI" id="CHEBI:29985"/>
    </ligand>
</feature>
<dbReference type="EMBL" id="CAVLEF010000280">
    <property type="protein sequence ID" value="CAK1555313.1"/>
    <property type="molecule type" value="Genomic_DNA"/>
</dbReference>
<dbReference type="Gene3D" id="1.10.287.70">
    <property type="match status" value="1"/>
</dbReference>
<dbReference type="Pfam" id="PF01094">
    <property type="entry name" value="ANF_receptor"/>
    <property type="match status" value="1"/>
</dbReference>
<feature type="binding site" evidence="15">
    <location>
        <position position="769"/>
    </location>
    <ligand>
        <name>L-glutamate</name>
        <dbReference type="ChEBI" id="CHEBI:29985"/>
    </ligand>
</feature>
<dbReference type="InterPro" id="IPR015683">
    <property type="entry name" value="Ionotropic_Glu_rcpt"/>
</dbReference>
<feature type="site" description="Crucial to convey clamshell closure to channel opening" evidence="16">
    <location>
        <position position="698"/>
    </location>
</feature>
<dbReference type="InterPro" id="IPR001828">
    <property type="entry name" value="ANF_lig-bd_rcpt"/>
</dbReference>
<keyword evidence="7" id="KW-0406">Ion transport</keyword>
<dbReference type="InterPro" id="IPR001320">
    <property type="entry name" value="Iontro_rcpt_C"/>
</dbReference>
<evidence type="ECO:0000256" key="7">
    <source>
        <dbReference type="ARBA" id="ARBA00023065"/>
    </source>
</evidence>
<keyword evidence="19" id="KW-0732">Signal</keyword>
<dbReference type="Gene3D" id="3.40.50.2300">
    <property type="match status" value="2"/>
</dbReference>
<dbReference type="GO" id="GO:0015276">
    <property type="term" value="F:ligand-gated monoatomic ion channel activity"/>
    <property type="evidence" value="ECO:0007669"/>
    <property type="project" value="InterPro"/>
</dbReference>
<keyword evidence="6" id="KW-0770">Synapse</keyword>